<evidence type="ECO:0000313" key="1">
    <source>
        <dbReference type="EMBL" id="KKN29048.1"/>
    </source>
</evidence>
<comment type="caution">
    <text evidence="1">The sequence shown here is derived from an EMBL/GenBank/DDBJ whole genome shotgun (WGS) entry which is preliminary data.</text>
</comment>
<accession>A0A0F9SI86</accession>
<name>A0A0F9SI86_9ZZZZ</name>
<proteinExistence type="predicted"/>
<sequence length="135" mass="15001">MTTAKLLEAISKDDTTEVMCAKIDAIFEGIDLVKAALGEMWYLEQTTGEMMAGNDGERNKTASSYASHIMDALRFARADSARFLGFVEGLRKIHADSEREIALTKLEASFVHTTPTIEPLGEAIPMAREWPYRSK</sequence>
<gene>
    <name evidence="1" type="ORF">LCGC14_0848040</name>
</gene>
<protein>
    <submittedName>
        <fullName evidence="1">Uncharacterized protein</fullName>
    </submittedName>
</protein>
<dbReference type="EMBL" id="LAZR01002514">
    <property type="protein sequence ID" value="KKN29048.1"/>
    <property type="molecule type" value="Genomic_DNA"/>
</dbReference>
<dbReference type="AlphaFoldDB" id="A0A0F9SI86"/>
<reference evidence="1" key="1">
    <citation type="journal article" date="2015" name="Nature">
        <title>Complex archaea that bridge the gap between prokaryotes and eukaryotes.</title>
        <authorList>
            <person name="Spang A."/>
            <person name="Saw J.H."/>
            <person name="Jorgensen S.L."/>
            <person name="Zaremba-Niedzwiedzka K."/>
            <person name="Martijn J."/>
            <person name="Lind A.E."/>
            <person name="van Eijk R."/>
            <person name="Schleper C."/>
            <person name="Guy L."/>
            <person name="Ettema T.J."/>
        </authorList>
    </citation>
    <scope>NUCLEOTIDE SEQUENCE</scope>
</reference>
<organism evidence="1">
    <name type="scientific">marine sediment metagenome</name>
    <dbReference type="NCBI Taxonomy" id="412755"/>
    <lineage>
        <taxon>unclassified sequences</taxon>
        <taxon>metagenomes</taxon>
        <taxon>ecological metagenomes</taxon>
    </lineage>
</organism>